<dbReference type="Proteomes" id="UP000035721">
    <property type="component" value="Unassembled WGS sequence"/>
</dbReference>
<dbReference type="InterPro" id="IPR036249">
    <property type="entry name" value="Thioredoxin-like_sf"/>
</dbReference>
<dbReference type="EMBL" id="CAJB01000394">
    <property type="protein sequence ID" value="CCH79877.1"/>
    <property type="molecule type" value="Genomic_DNA"/>
</dbReference>
<dbReference type="AlphaFoldDB" id="A0A077M462"/>
<dbReference type="SUPFAM" id="SSF52833">
    <property type="entry name" value="Thioredoxin-like"/>
    <property type="match status" value="1"/>
</dbReference>
<evidence type="ECO:0000313" key="1">
    <source>
        <dbReference type="EMBL" id="CCH79877.1"/>
    </source>
</evidence>
<dbReference type="RefSeq" id="WP_048551841.1">
    <property type="nucleotide sequence ID" value="NZ_HF570958.1"/>
</dbReference>
<dbReference type="Gene3D" id="3.40.30.10">
    <property type="entry name" value="Glutaredoxin"/>
    <property type="match status" value="1"/>
</dbReference>
<reference evidence="1 2" key="1">
    <citation type="journal article" date="2013" name="ISME J.">
        <title>A metabolic model for members of the genus Tetrasphaera involved in enhanced biological phosphorus removal.</title>
        <authorList>
            <person name="Kristiansen R."/>
            <person name="Nguyen H.T.T."/>
            <person name="Saunders A.M."/>
            <person name="Nielsen J.L."/>
            <person name="Wimmer R."/>
            <person name="Le V.Q."/>
            <person name="McIlroy S.J."/>
            <person name="Petrovski S."/>
            <person name="Seviour R.J."/>
            <person name="Calteau A."/>
            <person name="Nielsen K.L."/>
            <person name="Nielsen P.H."/>
        </authorList>
    </citation>
    <scope>NUCLEOTIDE SEQUENCE [LARGE SCALE GENOMIC DNA]</scope>
    <source>
        <strain evidence="1 2">T1-X7</strain>
    </source>
</reference>
<protein>
    <submittedName>
        <fullName evidence="1">Ferredoxin</fullName>
    </submittedName>
</protein>
<dbReference type="STRING" id="1194083.BN12_610019"/>
<dbReference type="Pfam" id="PF01257">
    <property type="entry name" value="2Fe-2S_thioredx"/>
    <property type="match status" value="1"/>
</dbReference>
<accession>A0A077M462</accession>
<dbReference type="CDD" id="cd02980">
    <property type="entry name" value="TRX_Fd_family"/>
    <property type="match status" value="1"/>
</dbReference>
<name>A0A077M462_9MICO</name>
<organism evidence="1 2">
    <name type="scientific">Nostocoides japonicum T1-X7</name>
    <dbReference type="NCBI Taxonomy" id="1194083"/>
    <lineage>
        <taxon>Bacteria</taxon>
        <taxon>Bacillati</taxon>
        <taxon>Actinomycetota</taxon>
        <taxon>Actinomycetes</taxon>
        <taxon>Micrococcales</taxon>
        <taxon>Intrasporangiaceae</taxon>
        <taxon>Nostocoides</taxon>
    </lineage>
</organism>
<keyword evidence="2" id="KW-1185">Reference proteome</keyword>
<evidence type="ECO:0000313" key="2">
    <source>
        <dbReference type="Proteomes" id="UP000035721"/>
    </source>
</evidence>
<proteinExistence type="predicted"/>
<comment type="caution">
    <text evidence="1">The sequence shown here is derived from an EMBL/GenBank/DDBJ whole genome shotgun (WGS) entry which is preliminary data.</text>
</comment>
<gene>
    <name evidence="1" type="ORF">BN12_610019</name>
</gene>
<dbReference type="OrthoDB" id="9800597at2"/>
<sequence>MTRQLVLVTLTLEDTHRRDELEPVAASLGACVAVLQGPGPSLVGVLDRLAAERPTDALVRLVAVTCTASTTGRSWVGRVAGHWRRTRASSLAIEVSGRLARSFAADEVQASVDAPGRRVTGAEAALESPAWQEPPPYRHHVLVCRGPRCTAKGAGDVAVALDGELSRRGLLDTHVLVAQTGCLYPCNLAPTLVVHPAGTWYERVEPSDVPRIVAEDLT</sequence>